<dbReference type="PANTHER" id="PTHR46148:SF57">
    <property type="entry name" value="OS12G0499874 PROTEIN"/>
    <property type="match status" value="1"/>
</dbReference>
<protein>
    <recommendedName>
        <fullName evidence="1">Tf2-1-like SH3-like domain-containing protein</fullName>
    </recommendedName>
</protein>
<gene>
    <name evidence="2" type="ORF">MTR67_002181</name>
</gene>
<reference evidence="2" key="1">
    <citation type="submission" date="2023-08" db="EMBL/GenBank/DDBJ databases">
        <title>A de novo genome assembly of Solanum verrucosum Schlechtendal, a Mexican diploid species geographically isolated from the other diploid A-genome species in potato relatives.</title>
        <authorList>
            <person name="Hosaka K."/>
        </authorList>
    </citation>
    <scope>NUCLEOTIDE SEQUENCE</scope>
    <source>
        <tissue evidence="2">Young leaves</tissue>
    </source>
</reference>
<dbReference type="PANTHER" id="PTHR46148">
    <property type="entry name" value="CHROMO DOMAIN-CONTAINING PROTEIN"/>
    <property type="match status" value="1"/>
</dbReference>
<evidence type="ECO:0000259" key="1">
    <source>
        <dbReference type="Pfam" id="PF24626"/>
    </source>
</evidence>
<dbReference type="EMBL" id="CP133612">
    <property type="protein sequence ID" value="WMV08796.1"/>
    <property type="molecule type" value="Genomic_DNA"/>
</dbReference>
<name>A0AAF0T856_SOLVR</name>
<dbReference type="InterPro" id="IPR056924">
    <property type="entry name" value="SH3_Tf2-1"/>
</dbReference>
<accession>A0AAF0T856</accession>
<dbReference type="AlphaFoldDB" id="A0AAF0T856"/>
<organism evidence="2 3">
    <name type="scientific">Solanum verrucosum</name>
    <dbReference type="NCBI Taxonomy" id="315347"/>
    <lineage>
        <taxon>Eukaryota</taxon>
        <taxon>Viridiplantae</taxon>
        <taxon>Streptophyta</taxon>
        <taxon>Embryophyta</taxon>
        <taxon>Tracheophyta</taxon>
        <taxon>Spermatophyta</taxon>
        <taxon>Magnoliopsida</taxon>
        <taxon>eudicotyledons</taxon>
        <taxon>Gunneridae</taxon>
        <taxon>Pentapetalae</taxon>
        <taxon>asterids</taxon>
        <taxon>lamiids</taxon>
        <taxon>Solanales</taxon>
        <taxon>Solanaceae</taxon>
        <taxon>Solanoideae</taxon>
        <taxon>Solaneae</taxon>
        <taxon>Solanum</taxon>
    </lineage>
</organism>
<evidence type="ECO:0000313" key="3">
    <source>
        <dbReference type="Proteomes" id="UP001234989"/>
    </source>
</evidence>
<dbReference type="Pfam" id="PF24626">
    <property type="entry name" value="SH3_Tf2-1"/>
    <property type="match status" value="1"/>
</dbReference>
<sequence>MAQSRQKSYANVRRRYLEFEVDDWVYLDISPMKGVMRFGKKGKLSPRRVGSYQILSQISKVAYELDLPNDLASVHTVLNVSLLNKCVGDRTYIVPLEGLGVRVIFSYEEVSIEILDWQVKMLRNKDVASLKVLWMNQLVEGATWEAEADMISHYPHLLPSVPTLA</sequence>
<evidence type="ECO:0000313" key="2">
    <source>
        <dbReference type="EMBL" id="WMV08796.1"/>
    </source>
</evidence>
<feature type="domain" description="Tf2-1-like SH3-like" evidence="1">
    <location>
        <begin position="23"/>
        <end position="87"/>
    </location>
</feature>
<dbReference type="Proteomes" id="UP001234989">
    <property type="component" value="Chromosome 1"/>
</dbReference>
<proteinExistence type="predicted"/>
<keyword evidence="3" id="KW-1185">Reference proteome</keyword>